<comment type="caution">
    <text evidence="1">The sequence shown here is derived from an EMBL/GenBank/DDBJ whole genome shotgun (WGS) entry which is preliminary data.</text>
</comment>
<accession>A0A4C1WXN9</accession>
<dbReference type="Proteomes" id="UP000299102">
    <property type="component" value="Unassembled WGS sequence"/>
</dbReference>
<evidence type="ECO:0000313" key="2">
    <source>
        <dbReference type="Proteomes" id="UP000299102"/>
    </source>
</evidence>
<reference evidence="1 2" key="1">
    <citation type="journal article" date="2019" name="Commun. Biol.">
        <title>The bagworm genome reveals a unique fibroin gene that provides high tensile strength.</title>
        <authorList>
            <person name="Kono N."/>
            <person name="Nakamura H."/>
            <person name="Ohtoshi R."/>
            <person name="Tomita M."/>
            <person name="Numata K."/>
            <person name="Arakawa K."/>
        </authorList>
    </citation>
    <scope>NUCLEOTIDE SEQUENCE [LARGE SCALE GENOMIC DNA]</scope>
</reference>
<name>A0A4C1WXN9_EUMVA</name>
<keyword evidence="2" id="KW-1185">Reference proteome</keyword>
<protein>
    <submittedName>
        <fullName evidence="1">Uncharacterized protein</fullName>
    </submittedName>
</protein>
<dbReference type="EMBL" id="BGZK01000685">
    <property type="protein sequence ID" value="GBP56131.1"/>
    <property type="molecule type" value="Genomic_DNA"/>
</dbReference>
<gene>
    <name evidence="1" type="ORF">EVAR_26102_1</name>
</gene>
<proteinExistence type="predicted"/>
<evidence type="ECO:0000313" key="1">
    <source>
        <dbReference type="EMBL" id="GBP56131.1"/>
    </source>
</evidence>
<dbReference type="AlphaFoldDB" id="A0A4C1WXN9"/>
<sequence length="83" mass="9150">MISGKSKCGTAALWPTWLHHGNGQAQPPAVTHCRQIITNKKGRCGTNKGSAFHYSHYYLSQHAPGPPEYCPFSFAPRTRGPRT</sequence>
<organism evidence="1 2">
    <name type="scientific">Eumeta variegata</name>
    <name type="common">Bagworm moth</name>
    <name type="synonym">Eumeta japonica</name>
    <dbReference type="NCBI Taxonomy" id="151549"/>
    <lineage>
        <taxon>Eukaryota</taxon>
        <taxon>Metazoa</taxon>
        <taxon>Ecdysozoa</taxon>
        <taxon>Arthropoda</taxon>
        <taxon>Hexapoda</taxon>
        <taxon>Insecta</taxon>
        <taxon>Pterygota</taxon>
        <taxon>Neoptera</taxon>
        <taxon>Endopterygota</taxon>
        <taxon>Lepidoptera</taxon>
        <taxon>Glossata</taxon>
        <taxon>Ditrysia</taxon>
        <taxon>Tineoidea</taxon>
        <taxon>Psychidae</taxon>
        <taxon>Oiketicinae</taxon>
        <taxon>Eumeta</taxon>
    </lineage>
</organism>